<name>A0A062V613_9EURY</name>
<accession>A0A062V613</accession>
<dbReference type="Proteomes" id="UP000027153">
    <property type="component" value="Unassembled WGS sequence"/>
</dbReference>
<feature type="transmembrane region" description="Helical" evidence="1">
    <location>
        <begin position="138"/>
        <end position="164"/>
    </location>
</feature>
<keyword evidence="1" id="KW-0812">Transmembrane</keyword>
<evidence type="ECO:0000313" key="2">
    <source>
        <dbReference type="EMBL" id="KCZ71239.1"/>
    </source>
</evidence>
<reference evidence="2 3" key="1">
    <citation type="journal article" date="2013" name="Nature">
        <title>Anaerobic oxidation of methane coupled to nitrate reduction in a novel archaeal lineage.</title>
        <authorList>
            <person name="Haroon M.F."/>
            <person name="Hu S."/>
            <person name="Shi Y."/>
            <person name="Imelfort M."/>
            <person name="Keller J."/>
            <person name="Hugenholtz P."/>
            <person name="Yuan Z."/>
            <person name="Tyson G.W."/>
        </authorList>
    </citation>
    <scope>NUCLEOTIDE SEQUENCE [LARGE SCALE GENOMIC DNA]</scope>
    <source>
        <strain evidence="2 3">ANME-2d</strain>
    </source>
</reference>
<dbReference type="AlphaFoldDB" id="A0A062V613"/>
<evidence type="ECO:0000256" key="1">
    <source>
        <dbReference type="SAM" id="Phobius"/>
    </source>
</evidence>
<protein>
    <submittedName>
        <fullName evidence="2">Uncharacterized protein</fullName>
    </submittedName>
</protein>
<keyword evidence="1" id="KW-1133">Transmembrane helix</keyword>
<comment type="caution">
    <text evidence="2">The sequence shown here is derived from an EMBL/GenBank/DDBJ whole genome shotgun (WGS) entry which is preliminary data.</text>
</comment>
<feature type="transmembrane region" description="Helical" evidence="1">
    <location>
        <begin position="94"/>
        <end position="117"/>
    </location>
</feature>
<keyword evidence="3" id="KW-1185">Reference proteome</keyword>
<evidence type="ECO:0000313" key="3">
    <source>
        <dbReference type="Proteomes" id="UP000027153"/>
    </source>
</evidence>
<dbReference type="EMBL" id="JMIY01000006">
    <property type="protein sequence ID" value="KCZ71239.1"/>
    <property type="molecule type" value="Genomic_DNA"/>
</dbReference>
<keyword evidence="1" id="KW-0472">Membrane</keyword>
<gene>
    <name evidence="2" type="ORF">ANME2D_02440</name>
</gene>
<organism evidence="2 3">
    <name type="scientific">Candidatus Methanoperedens nitratireducens</name>
    <dbReference type="NCBI Taxonomy" id="1392998"/>
    <lineage>
        <taxon>Archaea</taxon>
        <taxon>Methanobacteriati</taxon>
        <taxon>Methanobacteriota</taxon>
        <taxon>Stenosarchaea group</taxon>
        <taxon>Methanomicrobia</taxon>
        <taxon>Methanosarcinales</taxon>
        <taxon>ANME-2 cluster</taxon>
        <taxon>Candidatus Methanoperedentaceae</taxon>
        <taxon>Candidatus Methanoperedens</taxon>
    </lineage>
</organism>
<sequence length="168" mass="18372">MSLNSKIKKKVNSESIQIWKLSRTKPQKSLKMRLLLRRPASKAALTRQGHDMKKFLAMLALFVLMPAAQAASDFDIRVVVGDPGRVWVTLDSATQNLIVFVTGVGMLAAIIATILSFQAHSIKGSAGEHMDIQGSRQTALSGMLMTAGYFLGMLFFIGLIGLIFKLYG</sequence>
<dbReference type="RefSeq" id="WP_048091962.1">
    <property type="nucleotide sequence ID" value="NZ_JMIY01000006.1"/>
</dbReference>
<proteinExistence type="predicted"/>